<dbReference type="PANTHER" id="PTHR43760:SF1">
    <property type="entry name" value="ENDORIBONUCLEASE L-PSP_CHORISMATE MUTASE-LIKE DOMAIN-CONTAINING PROTEIN"/>
    <property type="match status" value="1"/>
</dbReference>
<proteinExistence type="predicted"/>
<dbReference type="CDD" id="cd02199">
    <property type="entry name" value="YjgF_YER057c_UK114_like_1"/>
    <property type="match status" value="1"/>
</dbReference>
<name>A0A9D2AH55_9BACT</name>
<gene>
    <name evidence="1" type="ORF">H9862_04220</name>
</gene>
<dbReference type="SUPFAM" id="SSF55298">
    <property type="entry name" value="YjgF-like"/>
    <property type="match status" value="1"/>
</dbReference>
<evidence type="ECO:0000313" key="2">
    <source>
        <dbReference type="Proteomes" id="UP000823964"/>
    </source>
</evidence>
<dbReference type="AlphaFoldDB" id="A0A9D2AH55"/>
<evidence type="ECO:0000313" key="1">
    <source>
        <dbReference type="EMBL" id="HIX19792.1"/>
    </source>
</evidence>
<organism evidence="1 2">
    <name type="scientific">Candidatus Akkermansia intestinigallinarum</name>
    <dbReference type="NCBI Taxonomy" id="2838431"/>
    <lineage>
        <taxon>Bacteria</taxon>
        <taxon>Pseudomonadati</taxon>
        <taxon>Verrucomicrobiota</taxon>
        <taxon>Verrucomicrobiia</taxon>
        <taxon>Verrucomicrobiales</taxon>
        <taxon>Akkermansiaceae</taxon>
        <taxon>Akkermansia</taxon>
    </lineage>
</organism>
<dbReference type="InterPro" id="IPR006175">
    <property type="entry name" value="YjgF/YER057c/UK114"/>
</dbReference>
<dbReference type="PANTHER" id="PTHR43760">
    <property type="entry name" value="ENDORIBONUCLEASE-RELATED"/>
    <property type="match status" value="1"/>
</dbReference>
<comment type="caution">
    <text evidence="1">The sequence shown here is derived from an EMBL/GenBank/DDBJ whole genome shotgun (WGS) entry which is preliminary data.</text>
</comment>
<reference evidence="1" key="2">
    <citation type="submission" date="2021-04" db="EMBL/GenBank/DDBJ databases">
        <authorList>
            <person name="Gilroy R."/>
        </authorList>
    </citation>
    <scope>NUCLEOTIDE SEQUENCE</scope>
    <source>
        <strain evidence="1">14975</strain>
    </source>
</reference>
<accession>A0A9D2AH55</accession>
<sequence length="158" mass="16722">MQLNVDVLEKKGLKLFPAPQPVGSYVQCIRTGNYLHLSGGISVNGDEAYYGKLGREVSVEEGQKAAAAAILNRLAVIEAELGGFDRLRKIVALNGFVNCTPDFTDQAKVINGASDLLVELFGPEAAHSRSAVGVVSLPLGVAVEINLIVEIEPECNCG</sequence>
<reference evidence="1" key="1">
    <citation type="journal article" date="2021" name="PeerJ">
        <title>Extensive microbial diversity within the chicken gut microbiome revealed by metagenomics and culture.</title>
        <authorList>
            <person name="Gilroy R."/>
            <person name="Ravi A."/>
            <person name="Getino M."/>
            <person name="Pursley I."/>
            <person name="Horton D.L."/>
            <person name="Alikhan N.F."/>
            <person name="Baker D."/>
            <person name="Gharbi K."/>
            <person name="Hall N."/>
            <person name="Watson M."/>
            <person name="Adriaenssens E.M."/>
            <person name="Foster-Nyarko E."/>
            <person name="Jarju S."/>
            <person name="Secka A."/>
            <person name="Antonio M."/>
            <person name="Oren A."/>
            <person name="Chaudhuri R.R."/>
            <person name="La Ragione R."/>
            <person name="Hildebrand F."/>
            <person name="Pallen M.J."/>
        </authorList>
    </citation>
    <scope>NUCLEOTIDE SEQUENCE</scope>
    <source>
        <strain evidence="1">14975</strain>
    </source>
</reference>
<protein>
    <submittedName>
        <fullName evidence="1">RidA family protein</fullName>
    </submittedName>
</protein>
<dbReference type="Gene3D" id="3.30.1330.40">
    <property type="entry name" value="RutC-like"/>
    <property type="match status" value="1"/>
</dbReference>
<dbReference type="Pfam" id="PF01042">
    <property type="entry name" value="Ribonuc_L-PSP"/>
    <property type="match status" value="1"/>
</dbReference>
<dbReference type="InterPro" id="IPR013813">
    <property type="entry name" value="Endoribo_LPSP/chorism_mut-like"/>
</dbReference>
<dbReference type="Proteomes" id="UP000823964">
    <property type="component" value="Unassembled WGS sequence"/>
</dbReference>
<dbReference type="EMBL" id="DXFQ01000070">
    <property type="protein sequence ID" value="HIX19792.1"/>
    <property type="molecule type" value="Genomic_DNA"/>
</dbReference>
<dbReference type="InterPro" id="IPR035959">
    <property type="entry name" value="RutC-like_sf"/>
</dbReference>